<keyword evidence="2" id="KW-1185">Reference proteome</keyword>
<keyword evidence="1" id="KW-0378">Hydrolase</keyword>
<dbReference type="Proteomes" id="UP001595699">
    <property type="component" value="Unassembled WGS sequence"/>
</dbReference>
<protein>
    <submittedName>
        <fullName evidence="1">Alpha/beta hydrolase</fullName>
    </submittedName>
</protein>
<comment type="caution">
    <text evidence="1">The sequence shown here is derived from an EMBL/GenBank/DDBJ whole genome shotgun (WGS) entry which is preliminary data.</text>
</comment>
<evidence type="ECO:0000313" key="1">
    <source>
        <dbReference type="EMBL" id="MFC3759248.1"/>
    </source>
</evidence>
<dbReference type="Gene3D" id="3.40.50.1820">
    <property type="entry name" value="alpha/beta hydrolase"/>
    <property type="match status" value="1"/>
</dbReference>
<proteinExistence type="predicted"/>
<dbReference type="GO" id="GO:0016787">
    <property type="term" value="F:hydrolase activity"/>
    <property type="evidence" value="ECO:0007669"/>
    <property type="project" value="UniProtKB-KW"/>
</dbReference>
<dbReference type="SUPFAM" id="SSF53474">
    <property type="entry name" value="alpha/beta-Hydrolases"/>
    <property type="match status" value="1"/>
</dbReference>
<evidence type="ECO:0000313" key="2">
    <source>
        <dbReference type="Proteomes" id="UP001595699"/>
    </source>
</evidence>
<accession>A0ABV7Y530</accession>
<dbReference type="InterPro" id="IPR029058">
    <property type="entry name" value="AB_hydrolase_fold"/>
</dbReference>
<name>A0ABV7Y530_9ACTN</name>
<sequence length="178" mass="18971">MSERHVVIAPGGRYGPSAPLLFYPGEAAERRGAVVHPIDWEYPLDTPADRRVPWVHERVAPVLDEAGPGALVVGKSLGTLSAPLAADRELPAVWLTPLLTEAPCVEGLRRATAPFLLVGGTADKLWVGDLARELTPYVLEIEGADHGMFLPGPLSESAAVLGQVVAAVETFLDDVVWP</sequence>
<dbReference type="EMBL" id="JBHRZH010000001">
    <property type="protein sequence ID" value="MFC3759248.1"/>
    <property type="molecule type" value="Genomic_DNA"/>
</dbReference>
<reference evidence="2" key="1">
    <citation type="journal article" date="2019" name="Int. J. Syst. Evol. Microbiol.">
        <title>The Global Catalogue of Microorganisms (GCM) 10K type strain sequencing project: providing services to taxonomists for standard genome sequencing and annotation.</title>
        <authorList>
            <consortium name="The Broad Institute Genomics Platform"/>
            <consortium name="The Broad Institute Genome Sequencing Center for Infectious Disease"/>
            <person name="Wu L."/>
            <person name="Ma J."/>
        </authorList>
    </citation>
    <scope>NUCLEOTIDE SEQUENCE [LARGE SCALE GENOMIC DNA]</scope>
    <source>
        <strain evidence="2">CGMCC 4.7241</strain>
    </source>
</reference>
<dbReference type="RefSeq" id="WP_239554228.1">
    <property type="nucleotide sequence ID" value="NZ_JAFBCM010000001.1"/>
</dbReference>
<organism evidence="1 2">
    <name type="scientific">Tenggerimyces flavus</name>
    <dbReference type="NCBI Taxonomy" id="1708749"/>
    <lineage>
        <taxon>Bacteria</taxon>
        <taxon>Bacillati</taxon>
        <taxon>Actinomycetota</taxon>
        <taxon>Actinomycetes</taxon>
        <taxon>Propionibacteriales</taxon>
        <taxon>Nocardioidaceae</taxon>
        <taxon>Tenggerimyces</taxon>
    </lineage>
</organism>
<gene>
    <name evidence="1" type="ORF">ACFOUW_00220</name>
</gene>